<keyword evidence="2" id="KW-1185">Reference proteome</keyword>
<protein>
    <submittedName>
        <fullName evidence="1">SDR family oxidoreductase</fullName>
    </submittedName>
</protein>
<name>A0ACC7P0X4_9BACL</name>
<evidence type="ECO:0000313" key="1">
    <source>
        <dbReference type="EMBL" id="MFM9330080.1"/>
    </source>
</evidence>
<evidence type="ECO:0000313" key="2">
    <source>
        <dbReference type="Proteomes" id="UP001631969"/>
    </source>
</evidence>
<accession>A0ACC7P0X4</accession>
<dbReference type="EMBL" id="JBJURJ010000011">
    <property type="protein sequence ID" value="MFM9330080.1"/>
    <property type="molecule type" value="Genomic_DNA"/>
</dbReference>
<sequence length="301" mass="33084">MECYPVYPYYGKKTECKEEPLSFPPQHQPVQPGLEYVMNPRPIFENPAYQGSGKLKGRTAIISGGDSGIGRATAVAFAKEGACLVVPYLYEERDAEETKARIEELGGRCLFIRTDLNTKKACQEVVDCAIATFGRLDILVNNIGVQYPQEKLTDITEEQLEHTFRTNVYSYFFMTQAALPHLKAGSSIINTSSITAYRGEKTLLDYSATKGAVVSFTRSLAMNLVEQGIRVNAVAPGPIWTPLIPSSFSAARVSVFGTETPMKRAGQPFELAPAYVYLASDDSRYVTGETMHVNGGDFITS</sequence>
<organism evidence="1 2">
    <name type="scientific">Paenibacillus mesotrionivorans</name>
    <dbReference type="NCBI Taxonomy" id="3160968"/>
    <lineage>
        <taxon>Bacteria</taxon>
        <taxon>Bacillati</taxon>
        <taxon>Bacillota</taxon>
        <taxon>Bacilli</taxon>
        <taxon>Bacillales</taxon>
        <taxon>Paenibacillaceae</taxon>
        <taxon>Paenibacillus</taxon>
    </lineage>
</organism>
<reference evidence="1" key="1">
    <citation type="submission" date="2024-12" db="EMBL/GenBank/DDBJ databases">
        <authorList>
            <person name="Wu N."/>
        </authorList>
    </citation>
    <scope>NUCLEOTIDE SEQUENCE</scope>
    <source>
        <strain evidence="1">P15</strain>
    </source>
</reference>
<comment type="caution">
    <text evidence="1">The sequence shown here is derived from an EMBL/GenBank/DDBJ whole genome shotgun (WGS) entry which is preliminary data.</text>
</comment>
<dbReference type="Proteomes" id="UP001631969">
    <property type="component" value="Unassembled WGS sequence"/>
</dbReference>
<proteinExistence type="predicted"/>
<gene>
    <name evidence="1" type="ORF">ACI1P1_17415</name>
</gene>